<keyword evidence="1" id="KW-0472">Membrane</keyword>
<accession>A0ABW0EA01</accession>
<keyword evidence="1" id="KW-1133">Transmembrane helix</keyword>
<protein>
    <submittedName>
        <fullName evidence="2">Uncharacterized protein</fullName>
    </submittedName>
</protein>
<evidence type="ECO:0000313" key="3">
    <source>
        <dbReference type="Proteomes" id="UP001596161"/>
    </source>
</evidence>
<evidence type="ECO:0000313" key="2">
    <source>
        <dbReference type="EMBL" id="MFC5269880.1"/>
    </source>
</evidence>
<feature type="transmembrane region" description="Helical" evidence="1">
    <location>
        <begin position="71"/>
        <end position="90"/>
    </location>
</feature>
<reference evidence="3" key="1">
    <citation type="journal article" date="2019" name="Int. J. Syst. Evol. Microbiol.">
        <title>The Global Catalogue of Microorganisms (GCM) 10K type strain sequencing project: providing services to taxonomists for standard genome sequencing and annotation.</title>
        <authorList>
            <consortium name="The Broad Institute Genomics Platform"/>
            <consortium name="The Broad Institute Genome Sequencing Center for Infectious Disease"/>
            <person name="Wu L."/>
            <person name="Ma J."/>
        </authorList>
    </citation>
    <scope>NUCLEOTIDE SEQUENCE [LARGE SCALE GENOMIC DNA]</scope>
    <source>
        <strain evidence="3">KACC 12602</strain>
    </source>
</reference>
<feature type="transmembrane region" description="Helical" evidence="1">
    <location>
        <begin position="6"/>
        <end position="26"/>
    </location>
</feature>
<name>A0ABW0EA01_9BACT</name>
<gene>
    <name evidence="2" type="ORF">ACFPIB_04610</name>
</gene>
<keyword evidence="1" id="KW-0812">Transmembrane</keyword>
<keyword evidence="3" id="KW-1185">Reference proteome</keyword>
<dbReference type="EMBL" id="JBHSKT010000002">
    <property type="protein sequence ID" value="MFC5269880.1"/>
    <property type="molecule type" value="Genomic_DNA"/>
</dbReference>
<sequence length="92" mass="10895">MEKEKALLILFMFMITAVALIFWGWMKSILQEKGYKAHFIGGLSHFNDYPNFLSVIMDEQDKKLKKKYKRIFWANLIAVCLFILTAYLLVKQ</sequence>
<evidence type="ECO:0000256" key="1">
    <source>
        <dbReference type="SAM" id="Phobius"/>
    </source>
</evidence>
<organism evidence="2 3">
    <name type="scientific">Adhaeribacter terreus</name>
    <dbReference type="NCBI Taxonomy" id="529703"/>
    <lineage>
        <taxon>Bacteria</taxon>
        <taxon>Pseudomonadati</taxon>
        <taxon>Bacteroidota</taxon>
        <taxon>Cytophagia</taxon>
        <taxon>Cytophagales</taxon>
        <taxon>Hymenobacteraceae</taxon>
        <taxon>Adhaeribacter</taxon>
    </lineage>
</organism>
<comment type="caution">
    <text evidence="2">The sequence shown here is derived from an EMBL/GenBank/DDBJ whole genome shotgun (WGS) entry which is preliminary data.</text>
</comment>
<dbReference type="Proteomes" id="UP001596161">
    <property type="component" value="Unassembled WGS sequence"/>
</dbReference>
<dbReference type="RefSeq" id="WP_378016260.1">
    <property type="nucleotide sequence ID" value="NZ_JBHSKT010000002.1"/>
</dbReference>
<proteinExistence type="predicted"/>